<dbReference type="SUPFAM" id="SSF50249">
    <property type="entry name" value="Nucleic acid-binding proteins"/>
    <property type="match status" value="1"/>
</dbReference>
<dbReference type="GO" id="GO:0000014">
    <property type="term" value="F:single-stranded DNA endodeoxyribonuclease activity"/>
    <property type="evidence" value="ECO:0007669"/>
    <property type="project" value="EnsemblFungi"/>
</dbReference>
<dbReference type="PROSITE" id="PS50926">
    <property type="entry name" value="TRAM"/>
    <property type="match status" value="1"/>
</dbReference>
<dbReference type="InterPro" id="IPR002792">
    <property type="entry name" value="TRAM_dom"/>
</dbReference>
<dbReference type="Gene3D" id="2.40.50.140">
    <property type="entry name" value="Nucleic acid-binding proteins"/>
    <property type="match status" value="1"/>
</dbReference>
<evidence type="ECO:0000256" key="5">
    <source>
        <dbReference type="PROSITE-ProRule" id="PRU10015"/>
    </source>
</evidence>
<evidence type="ECO:0000256" key="4">
    <source>
        <dbReference type="PROSITE-ProRule" id="PRU01024"/>
    </source>
</evidence>
<feature type="binding site" evidence="4">
    <location>
        <position position="517"/>
    </location>
    <ligand>
        <name>S-adenosyl-L-methionine</name>
        <dbReference type="ChEBI" id="CHEBI:59789"/>
    </ligand>
</feature>
<comment type="similarity">
    <text evidence="4">Belongs to the class I-like SAM-binding methyltransferase superfamily. RNA M5U methyltransferase family.</text>
</comment>
<dbReference type="RefSeq" id="XP_009220506.1">
    <property type="nucleotide sequence ID" value="XM_009222242.1"/>
</dbReference>
<feature type="binding site" evidence="4">
    <location>
        <position position="441"/>
    </location>
    <ligand>
        <name>S-adenosyl-L-methionine</name>
        <dbReference type="ChEBI" id="CHEBI:59789"/>
    </ligand>
</feature>
<feature type="region of interest" description="Disordered" evidence="6">
    <location>
        <begin position="26"/>
        <end position="92"/>
    </location>
</feature>
<organism evidence="8">
    <name type="scientific">Gaeumannomyces tritici (strain R3-111a-1)</name>
    <name type="common">Wheat and barley take-all root rot fungus</name>
    <name type="synonym">Gaeumannomyces graminis var. tritici</name>
    <dbReference type="NCBI Taxonomy" id="644352"/>
    <lineage>
        <taxon>Eukaryota</taxon>
        <taxon>Fungi</taxon>
        <taxon>Dikarya</taxon>
        <taxon>Ascomycota</taxon>
        <taxon>Pezizomycotina</taxon>
        <taxon>Sordariomycetes</taxon>
        <taxon>Sordariomycetidae</taxon>
        <taxon>Magnaporthales</taxon>
        <taxon>Magnaporthaceae</taxon>
        <taxon>Gaeumannomyces</taxon>
    </lineage>
</organism>
<dbReference type="eggNOG" id="KOG2187">
    <property type="taxonomic scope" value="Eukaryota"/>
</dbReference>
<evidence type="ECO:0000256" key="6">
    <source>
        <dbReference type="SAM" id="MobiDB-lite"/>
    </source>
</evidence>
<evidence type="ECO:0000256" key="2">
    <source>
        <dbReference type="ARBA" id="ARBA00022679"/>
    </source>
</evidence>
<dbReference type="AlphaFoldDB" id="J3NT47"/>
<protein>
    <submittedName>
        <fullName evidence="8">tRNA (Uracil-5-)-methyltransferase</fullName>
    </submittedName>
</protein>
<evidence type="ECO:0000259" key="7">
    <source>
        <dbReference type="PROSITE" id="PS50926"/>
    </source>
</evidence>
<dbReference type="Gene3D" id="3.40.50.150">
    <property type="entry name" value="Vaccinia Virus protein VP39"/>
    <property type="match status" value="2"/>
</dbReference>
<dbReference type="InterPro" id="IPR030391">
    <property type="entry name" value="MeTrfase_TrmA_CS"/>
</dbReference>
<gene>
    <name evidence="9" type="primary">20344903</name>
    <name evidence="8" type="ORF">GGTG_04445</name>
</gene>
<reference evidence="10" key="1">
    <citation type="submission" date="2010-07" db="EMBL/GenBank/DDBJ databases">
        <title>The genome sequence of Gaeumannomyces graminis var. tritici strain R3-111a-1.</title>
        <authorList>
            <consortium name="The Broad Institute Genome Sequencing Platform"/>
            <person name="Ma L.-J."/>
            <person name="Dead R."/>
            <person name="Young S."/>
            <person name="Zeng Q."/>
            <person name="Koehrsen M."/>
            <person name="Alvarado L."/>
            <person name="Berlin A."/>
            <person name="Chapman S.B."/>
            <person name="Chen Z."/>
            <person name="Freedman E."/>
            <person name="Gellesch M."/>
            <person name="Goldberg J."/>
            <person name="Griggs A."/>
            <person name="Gujja S."/>
            <person name="Heilman E.R."/>
            <person name="Heiman D."/>
            <person name="Hepburn T."/>
            <person name="Howarth C."/>
            <person name="Jen D."/>
            <person name="Larson L."/>
            <person name="Mehta T."/>
            <person name="Neiman D."/>
            <person name="Pearson M."/>
            <person name="Roberts A."/>
            <person name="Saif S."/>
            <person name="Shea T."/>
            <person name="Shenoy N."/>
            <person name="Sisk P."/>
            <person name="Stolte C."/>
            <person name="Sykes S."/>
            <person name="Walk T."/>
            <person name="White J."/>
            <person name="Yandava C."/>
            <person name="Haas B."/>
            <person name="Nusbaum C."/>
            <person name="Birren B."/>
        </authorList>
    </citation>
    <scope>NUCLEOTIDE SEQUENCE [LARGE SCALE GENOMIC DNA]</scope>
    <source>
        <strain evidence="10">R3-111a-1</strain>
    </source>
</reference>
<name>J3NT47_GAET3</name>
<reference evidence="9" key="5">
    <citation type="submission" date="2018-04" db="UniProtKB">
        <authorList>
            <consortium name="EnsemblFungi"/>
        </authorList>
    </citation>
    <scope>IDENTIFICATION</scope>
    <source>
        <strain evidence="9">R3-111a-1</strain>
    </source>
</reference>
<keyword evidence="2 4" id="KW-0808">Transferase</keyword>
<dbReference type="Proteomes" id="UP000006039">
    <property type="component" value="Unassembled WGS sequence"/>
</dbReference>
<keyword evidence="1 4" id="KW-0489">Methyltransferase</keyword>
<dbReference type="OrthoDB" id="10250660at2759"/>
<dbReference type="FunFam" id="2.40.50.140:FF:000201">
    <property type="entry name" value="TRM2p tRNA methyltransferase"/>
    <property type="match status" value="1"/>
</dbReference>
<feature type="region of interest" description="Disordered" evidence="6">
    <location>
        <begin position="604"/>
        <end position="625"/>
    </location>
</feature>
<evidence type="ECO:0000313" key="9">
    <source>
        <dbReference type="EnsemblFungi" id="EJT79361"/>
    </source>
</evidence>
<dbReference type="GO" id="GO:0030697">
    <property type="term" value="F:tRNA (uracil(54)-C5)-methyltransferase activity, S-adenosyl methionine-dependent"/>
    <property type="evidence" value="ECO:0007669"/>
    <property type="project" value="EnsemblFungi"/>
</dbReference>
<reference evidence="8" key="3">
    <citation type="submission" date="2010-09" db="EMBL/GenBank/DDBJ databases">
        <title>Annotation of Gaeumannomyces graminis var. tritici R3-111a-1.</title>
        <authorList>
            <consortium name="The Broad Institute Genome Sequencing Platform"/>
            <person name="Ma L.-J."/>
            <person name="Dead R."/>
            <person name="Young S.K."/>
            <person name="Zeng Q."/>
            <person name="Gargeya S."/>
            <person name="Fitzgerald M."/>
            <person name="Haas B."/>
            <person name="Abouelleil A."/>
            <person name="Alvarado L."/>
            <person name="Arachchi H.M."/>
            <person name="Berlin A."/>
            <person name="Brown A."/>
            <person name="Chapman S.B."/>
            <person name="Chen Z."/>
            <person name="Dunbar C."/>
            <person name="Freedman E."/>
            <person name="Gearin G."/>
            <person name="Gellesch M."/>
            <person name="Goldberg J."/>
            <person name="Griggs A."/>
            <person name="Gujja S."/>
            <person name="Heiman D."/>
            <person name="Howarth C."/>
            <person name="Larson L."/>
            <person name="Lui A."/>
            <person name="MacDonald P.J.P."/>
            <person name="Mehta T."/>
            <person name="Montmayeur A."/>
            <person name="Murphy C."/>
            <person name="Neiman D."/>
            <person name="Pearson M."/>
            <person name="Priest M."/>
            <person name="Roberts A."/>
            <person name="Saif S."/>
            <person name="Shea T."/>
            <person name="Shenoy N."/>
            <person name="Sisk P."/>
            <person name="Stolte C."/>
            <person name="Sykes S."/>
            <person name="Yandava C."/>
            <person name="Wortman J."/>
            <person name="Nusbaum C."/>
            <person name="Birren B."/>
        </authorList>
    </citation>
    <scope>NUCLEOTIDE SEQUENCE</scope>
    <source>
        <strain evidence="8">R3-111a-1</strain>
    </source>
</reference>
<feature type="active site" description="Nucleophile" evidence="4">
    <location>
        <position position="544"/>
    </location>
</feature>
<dbReference type="GO" id="GO:0032259">
    <property type="term" value="P:methylation"/>
    <property type="evidence" value="ECO:0007669"/>
    <property type="project" value="UniProtKB-KW"/>
</dbReference>
<dbReference type="EnsemblFungi" id="EJT79361">
    <property type="protein sequence ID" value="EJT79361"/>
    <property type="gene ID" value="GGTG_04445"/>
</dbReference>
<feature type="binding site" evidence="4">
    <location>
        <position position="398"/>
    </location>
    <ligand>
        <name>S-adenosyl-L-methionine</name>
        <dbReference type="ChEBI" id="CHEBI:59789"/>
    </ligand>
</feature>
<dbReference type="InterPro" id="IPR029063">
    <property type="entry name" value="SAM-dependent_MTases_sf"/>
</dbReference>
<dbReference type="InterPro" id="IPR012340">
    <property type="entry name" value="NA-bd_OB-fold"/>
</dbReference>
<evidence type="ECO:0000256" key="3">
    <source>
        <dbReference type="ARBA" id="ARBA00022691"/>
    </source>
</evidence>
<dbReference type="PANTHER" id="PTHR11061:SF30">
    <property type="entry name" value="TRNA (URACIL(54)-C(5))-METHYLTRANSFERASE"/>
    <property type="match status" value="1"/>
</dbReference>
<evidence type="ECO:0000313" key="8">
    <source>
        <dbReference type="EMBL" id="EJT79361.1"/>
    </source>
</evidence>
<evidence type="ECO:0000256" key="1">
    <source>
        <dbReference type="ARBA" id="ARBA00022603"/>
    </source>
</evidence>
<dbReference type="HOGENOM" id="CLU_014689_3_1_1"/>
<keyword evidence="3 4" id="KW-0949">S-adenosyl-L-methionine</keyword>
<dbReference type="GO" id="GO:0051908">
    <property type="term" value="F:double-stranded DNA 5'-3' DNA exonuclease activity"/>
    <property type="evidence" value="ECO:0007669"/>
    <property type="project" value="EnsemblFungi"/>
</dbReference>
<dbReference type="PROSITE" id="PS01230">
    <property type="entry name" value="TRMA_1"/>
    <property type="match status" value="1"/>
</dbReference>
<reference evidence="9" key="4">
    <citation type="journal article" date="2015" name="G3 (Bethesda)">
        <title>Genome sequences of three phytopathogenic species of the Magnaporthaceae family of fungi.</title>
        <authorList>
            <person name="Okagaki L.H."/>
            <person name="Nunes C.C."/>
            <person name="Sailsbery J."/>
            <person name="Clay B."/>
            <person name="Brown D."/>
            <person name="John T."/>
            <person name="Oh Y."/>
            <person name="Young N."/>
            <person name="Fitzgerald M."/>
            <person name="Haas B.J."/>
            <person name="Zeng Q."/>
            <person name="Young S."/>
            <person name="Adiconis X."/>
            <person name="Fan L."/>
            <person name="Levin J.Z."/>
            <person name="Mitchell T.K."/>
            <person name="Okubara P.A."/>
            <person name="Farman M.L."/>
            <person name="Kohn L.M."/>
            <person name="Birren B."/>
            <person name="Ma L.-J."/>
            <person name="Dean R.A."/>
        </authorList>
    </citation>
    <scope>NUCLEOTIDE SEQUENCE</scope>
    <source>
        <strain evidence="9">R3-111a-1</strain>
    </source>
</reference>
<dbReference type="InterPro" id="IPR030390">
    <property type="entry name" value="MeTrfase_TrmA_AS"/>
</dbReference>
<dbReference type="InterPro" id="IPR010280">
    <property type="entry name" value="U5_MeTrfase_fam"/>
</dbReference>
<dbReference type="EMBL" id="GL385396">
    <property type="protein sequence ID" value="EJT79361.1"/>
    <property type="molecule type" value="Genomic_DNA"/>
</dbReference>
<accession>J3NT47</accession>
<feature type="active site" evidence="5">
    <location>
        <position position="544"/>
    </location>
</feature>
<sequence>MQKVLRRLSTRIWKPSLTIRSVSSRPWQVPRKFKMASQATPAAAPAASLTVHDTGSSRPSDSRPPKRPAEGNRGPGKTAKKVKKDKKKVKEGGNEEVLAAEIEDLLATLDLAGKDDQPPLPEAGVEFDVRVVEQSSTGDGLALQEGSGHVYVVPFAFPGDTVRVRVFRHGPARQRHSLADLVSVVSPSPMRDDSRVTCQYYGRCGGCNFQPLSYTDQLAHKRRVVERAFAHFSGLPPALLPPVGDTIGSPLQYGYRTKLTPHFDGFQTRKAKPLAALPDIGFMLKGRRRTIDIEDCPIGTDAVRRGMKRERARMAVEYGNYSRGATILLRESTRRFPKTVDAEGNSVASVPGDLPAEAVRTETDRYVDVKTCISNPKGTSTEYVDDFVFENEANSFFQNNNSILPKFTAYVREHILPPAPTDGGSDSDSATPAVRNLIDAYSGSGLFTIALSPIFGAGDKSSIGIDIDEKAIRKAGRNAVLNGLQNKVSFVANDAARLFSEGAPANMDPDATVVVLDPPRKGCDAPFLRQLLAFGPRRVLYVSCNVHTQARDVGVLSRGHVDGEERPEGGPRYEVESIRGFDFFPQTFHVEGVAVLNRVGAAPAAKGAAGAGKDGAEDGPLAAEP</sequence>
<feature type="domain" description="TRAM" evidence="7">
    <location>
        <begin position="120"/>
        <end position="183"/>
    </location>
</feature>
<keyword evidence="10" id="KW-1185">Reference proteome</keyword>
<proteinExistence type="inferred from homology"/>
<reference evidence="8" key="2">
    <citation type="submission" date="2010-07" db="EMBL/GenBank/DDBJ databases">
        <authorList>
            <consortium name="The Broad Institute Genome Sequencing Platform"/>
            <consortium name="Broad Institute Genome Sequencing Center for Infectious Disease"/>
            <person name="Ma L.-J."/>
            <person name="Dead R."/>
            <person name="Young S."/>
            <person name="Zeng Q."/>
            <person name="Koehrsen M."/>
            <person name="Alvarado L."/>
            <person name="Berlin A."/>
            <person name="Chapman S.B."/>
            <person name="Chen Z."/>
            <person name="Freedman E."/>
            <person name="Gellesch M."/>
            <person name="Goldberg J."/>
            <person name="Griggs A."/>
            <person name="Gujja S."/>
            <person name="Heilman E.R."/>
            <person name="Heiman D."/>
            <person name="Hepburn T."/>
            <person name="Howarth C."/>
            <person name="Jen D."/>
            <person name="Larson L."/>
            <person name="Mehta T."/>
            <person name="Neiman D."/>
            <person name="Pearson M."/>
            <person name="Roberts A."/>
            <person name="Saif S."/>
            <person name="Shea T."/>
            <person name="Shenoy N."/>
            <person name="Sisk P."/>
            <person name="Stolte C."/>
            <person name="Sykes S."/>
            <person name="Walk T."/>
            <person name="White J."/>
            <person name="Yandava C."/>
            <person name="Haas B."/>
            <person name="Nusbaum C."/>
            <person name="Birren B."/>
        </authorList>
    </citation>
    <scope>NUCLEOTIDE SEQUENCE</scope>
    <source>
        <strain evidence="8">R3-111a-1</strain>
    </source>
</reference>
<dbReference type="CDD" id="cd02440">
    <property type="entry name" value="AdoMet_MTases"/>
    <property type="match status" value="1"/>
</dbReference>
<dbReference type="SUPFAM" id="SSF53335">
    <property type="entry name" value="S-adenosyl-L-methionine-dependent methyltransferases"/>
    <property type="match status" value="1"/>
</dbReference>
<dbReference type="InterPro" id="IPR025795">
    <property type="entry name" value="tRNA_(uracil-5-)_MeTrfase"/>
</dbReference>
<dbReference type="PROSITE" id="PS01231">
    <property type="entry name" value="TRMA_2"/>
    <property type="match status" value="1"/>
</dbReference>
<feature type="compositionally biased region" description="Basic and acidic residues" evidence="6">
    <location>
        <begin position="60"/>
        <end position="70"/>
    </location>
</feature>
<dbReference type="VEuPathDB" id="FungiDB:GGTG_04445"/>
<dbReference type="PROSITE" id="PS51687">
    <property type="entry name" value="SAM_MT_RNA_M5U"/>
    <property type="match status" value="1"/>
</dbReference>
<dbReference type="FunCoup" id="J3NT47">
    <property type="interactions" value="231"/>
</dbReference>
<evidence type="ECO:0000313" key="10">
    <source>
        <dbReference type="Proteomes" id="UP000006039"/>
    </source>
</evidence>
<feature type="compositionally biased region" description="Low complexity" evidence="6">
    <location>
        <begin position="36"/>
        <end position="48"/>
    </location>
</feature>
<feature type="compositionally biased region" description="Basic residues" evidence="6">
    <location>
        <begin position="78"/>
        <end position="87"/>
    </location>
</feature>
<feature type="binding site" evidence="4">
    <location>
        <position position="466"/>
    </location>
    <ligand>
        <name>S-adenosyl-L-methionine</name>
        <dbReference type="ChEBI" id="CHEBI:59789"/>
    </ligand>
</feature>
<dbReference type="GO" id="GO:0006400">
    <property type="term" value="P:tRNA modification"/>
    <property type="evidence" value="ECO:0007669"/>
    <property type="project" value="EnsemblFungi"/>
</dbReference>
<dbReference type="Pfam" id="PF05958">
    <property type="entry name" value="tRNA_U5-meth_tr"/>
    <property type="match status" value="1"/>
</dbReference>
<dbReference type="GeneID" id="20344903"/>
<dbReference type="STRING" id="644352.J3NT47"/>
<dbReference type="PROSITE" id="PS51622">
    <property type="entry name" value="SAM_MT_RNA_M5U_2"/>
    <property type="match status" value="1"/>
</dbReference>
<dbReference type="PANTHER" id="PTHR11061">
    <property type="entry name" value="RNA M5U METHYLTRANSFERASE"/>
    <property type="match status" value="1"/>
</dbReference>